<gene>
    <name evidence="2" type="ORF">K450DRAFT_246958</name>
</gene>
<protein>
    <submittedName>
        <fullName evidence="2">Uncharacterized protein</fullName>
    </submittedName>
</protein>
<dbReference type="Proteomes" id="UP001206595">
    <property type="component" value="Unassembled WGS sequence"/>
</dbReference>
<feature type="transmembrane region" description="Helical" evidence="1">
    <location>
        <begin position="558"/>
        <end position="581"/>
    </location>
</feature>
<proteinExistence type="predicted"/>
<dbReference type="AlphaFoldDB" id="A0AAD5E7R6"/>
<comment type="caution">
    <text evidence="2">The sequence shown here is derived from an EMBL/GenBank/DDBJ whole genome shotgun (WGS) entry which is preliminary data.</text>
</comment>
<keyword evidence="1" id="KW-0812">Transmembrane</keyword>
<dbReference type="GeneID" id="75915339"/>
<organism evidence="2 3">
    <name type="scientific">Umbelopsis ramanniana AG</name>
    <dbReference type="NCBI Taxonomy" id="1314678"/>
    <lineage>
        <taxon>Eukaryota</taxon>
        <taxon>Fungi</taxon>
        <taxon>Fungi incertae sedis</taxon>
        <taxon>Mucoromycota</taxon>
        <taxon>Mucoromycotina</taxon>
        <taxon>Umbelopsidomycetes</taxon>
        <taxon>Umbelopsidales</taxon>
        <taxon>Umbelopsidaceae</taxon>
        <taxon>Umbelopsis</taxon>
    </lineage>
</organism>
<dbReference type="RefSeq" id="XP_051443471.1">
    <property type="nucleotide sequence ID" value="XM_051589994.1"/>
</dbReference>
<keyword evidence="1" id="KW-1133">Transmembrane helix</keyword>
<dbReference type="EMBL" id="MU620929">
    <property type="protein sequence ID" value="KAI8578467.1"/>
    <property type="molecule type" value="Genomic_DNA"/>
</dbReference>
<keyword evidence="1" id="KW-0472">Membrane</keyword>
<feature type="transmembrane region" description="Helical" evidence="1">
    <location>
        <begin position="6"/>
        <end position="23"/>
    </location>
</feature>
<evidence type="ECO:0000313" key="2">
    <source>
        <dbReference type="EMBL" id="KAI8578467.1"/>
    </source>
</evidence>
<keyword evidence="3" id="KW-1185">Reference proteome</keyword>
<evidence type="ECO:0000313" key="3">
    <source>
        <dbReference type="Proteomes" id="UP001206595"/>
    </source>
</evidence>
<reference evidence="2" key="2">
    <citation type="journal article" date="2022" name="Proc. Natl. Acad. Sci. U.S.A.">
        <title>Diploid-dominant life cycles characterize the early evolution of Fungi.</title>
        <authorList>
            <person name="Amses K.R."/>
            <person name="Simmons D.R."/>
            <person name="Longcore J.E."/>
            <person name="Mondo S.J."/>
            <person name="Seto K."/>
            <person name="Jeronimo G.H."/>
            <person name="Bonds A.E."/>
            <person name="Quandt C.A."/>
            <person name="Davis W.J."/>
            <person name="Chang Y."/>
            <person name="Federici B.A."/>
            <person name="Kuo A."/>
            <person name="LaButti K."/>
            <person name="Pangilinan J."/>
            <person name="Andreopoulos W."/>
            <person name="Tritt A."/>
            <person name="Riley R."/>
            <person name="Hundley H."/>
            <person name="Johnson J."/>
            <person name="Lipzen A."/>
            <person name="Barry K."/>
            <person name="Lang B.F."/>
            <person name="Cuomo C.A."/>
            <person name="Buchler N.E."/>
            <person name="Grigoriev I.V."/>
            <person name="Spatafora J.W."/>
            <person name="Stajich J.E."/>
            <person name="James T.Y."/>
        </authorList>
    </citation>
    <scope>NUCLEOTIDE SEQUENCE</scope>
    <source>
        <strain evidence="2">AG</strain>
    </source>
</reference>
<reference evidence="2" key="1">
    <citation type="submission" date="2021-06" db="EMBL/GenBank/DDBJ databases">
        <authorList>
            <consortium name="DOE Joint Genome Institute"/>
            <person name="Mondo S.J."/>
            <person name="Amses K.R."/>
            <person name="Simmons D.R."/>
            <person name="Longcore J.E."/>
            <person name="Seto K."/>
            <person name="Alves G.H."/>
            <person name="Bonds A.E."/>
            <person name="Quandt C.A."/>
            <person name="Davis W.J."/>
            <person name="Chang Y."/>
            <person name="Letcher P.M."/>
            <person name="Powell M.J."/>
            <person name="Kuo A."/>
            <person name="Labutti K."/>
            <person name="Pangilinan J."/>
            <person name="Andreopoulos W."/>
            <person name="Tritt A."/>
            <person name="Riley R."/>
            <person name="Hundley H."/>
            <person name="Johnson J."/>
            <person name="Lipzen A."/>
            <person name="Barry K."/>
            <person name="Berbee M.L."/>
            <person name="Buchler N.E."/>
            <person name="Grigoriev I.V."/>
            <person name="Spatafora J.W."/>
            <person name="Stajich J.E."/>
            <person name="James T.Y."/>
        </authorList>
    </citation>
    <scope>NUCLEOTIDE SEQUENCE</scope>
    <source>
        <strain evidence="2">AG</strain>
    </source>
</reference>
<evidence type="ECO:0000256" key="1">
    <source>
        <dbReference type="SAM" id="Phobius"/>
    </source>
</evidence>
<sequence>MTQWRPLIMIAVGLAIIYLASLLQDPPFTRPKTLHVSDRPYFQRKPDEIVLSVVGSYLYMSAIWMNGEYPDKNGIKRGTSHHAVGVKATIKQSRAPLELFRSNSKIIEAEAHWEELFHHDVNGMISHVSKYPDQVSPPDASGKAYFAVMYQEIEGEDVKNIVRVYFTPPSKHEAVDYGTFNYNEIVLPGSTWISTFSLEDGMLIYTRDPDRYYFRTLPLPPAVFSPHHTGEPKRIVASSSVEGKVMRGLTQPTAFTDYDTMIVRIHSPSDDSLRVAALRTFKLADHATLNVTIMDNLTSIDTTNDHQKEVNAGWVLRERADMRDAPQFHEDYSPMNDNPYYQPEKVVKMPKLAAARSKSLKTLMYPFKSYLMSVDYVDDYELLEISQKKWMKVVRLWKSQSKAGMPGGVFVDSNYNEDIIVPYVEGNYEQEFVGAALNSDGNICVAWTDFNNLFIYKRGFGQANWTAHKLVDQGLADEEKSKIAPHVIKVLDMRWGAPWGITWYPGHARSVGVASVEVWNATQSVDVVPENILLVAMKDGRVHSFDLENTEEKAPSGFYSFLTQQLGMLIMMLGTIALFVINENHHVRCKGI</sequence>
<name>A0AAD5E7R6_UMBRA</name>
<accession>A0AAD5E7R6</accession>